<keyword evidence="2 7" id="KW-0732">Signal</keyword>
<dbReference type="SUPFAM" id="SSF48726">
    <property type="entry name" value="Immunoglobulin"/>
    <property type="match status" value="1"/>
</dbReference>
<accession>A0AAW1AND8</accession>
<evidence type="ECO:0000256" key="6">
    <source>
        <dbReference type="SAM" id="Phobius"/>
    </source>
</evidence>
<evidence type="ECO:0000256" key="5">
    <source>
        <dbReference type="SAM" id="MobiDB-lite"/>
    </source>
</evidence>
<dbReference type="GO" id="GO:0042110">
    <property type="term" value="P:T cell activation"/>
    <property type="evidence" value="ECO:0007669"/>
    <property type="project" value="TreeGrafter"/>
</dbReference>
<name>A0AAW1AND8_CROAD</name>
<feature type="signal peptide" evidence="7">
    <location>
        <begin position="1"/>
        <end position="22"/>
    </location>
</feature>
<dbReference type="AlphaFoldDB" id="A0AAW1AND8"/>
<feature type="transmembrane region" description="Helical" evidence="6">
    <location>
        <begin position="232"/>
        <end position="252"/>
    </location>
</feature>
<dbReference type="Proteomes" id="UP001474421">
    <property type="component" value="Unassembled WGS sequence"/>
</dbReference>
<evidence type="ECO:0000256" key="2">
    <source>
        <dbReference type="ARBA" id="ARBA00022729"/>
    </source>
</evidence>
<dbReference type="InterPro" id="IPR036179">
    <property type="entry name" value="Ig-like_dom_sf"/>
</dbReference>
<dbReference type="PANTHER" id="PTHR12080:SF82">
    <property type="entry name" value="CARCINOEMBRYONIC ANTIGEN-RELATED CELL ADHESION MOLECULE 21"/>
    <property type="match status" value="1"/>
</dbReference>
<dbReference type="InterPro" id="IPR013783">
    <property type="entry name" value="Ig-like_fold"/>
</dbReference>
<evidence type="ECO:0000256" key="7">
    <source>
        <dbReference type="SAM" id="SignalP"/>
    </source>
</evidence>
<sequence length="375" mass="41705">MSHKSILRLWFSILLLGAEASGAEELNRVLGETVTFQVKITGPYKSISWNKISGIRSGNIAVVTFGEPCALLVLLPAFENRVTASKDCRGLLLSHVEKEDAGQYTTQIVLQTGEAVNESFELRVFRELLDSQLKVTCTSDGAGNGTWQLNCSTKTWEDRVNISWTSVAKSTDPSPGSSVIQFVSQDLNATCTAENPVSNASRMVSLKQICAERRPETEAPQENENGPRASSAWIVGVIVPFLILLVVAVCVWRKKATKRNQHFTTHPEIENPPRSDSTLIGDQPKQTKRKTNQPARRTPKNNQEMPHTIYTAVQHPKQNPLQTDDEKIQKGRRSHQNQGDKTIYSEITKPQESEDSNIKTIYETVQNPRPSNLAS</sequence>
<keyword evidence="3 6" id="KW-0472">Membrane</keyword>
<gene>
    <name evidence="8" type="ORF">NXF25_018693</name>
</gene>
<evidence type="ECO:0000256" key="4">
    <source>
        <dbReference type="ARBA" id="ARBA00023180"/>
    </source>
</evidence>
<dbReference type="GO" id="GO:0009897">
    <property type="term" value="C:external side of plasma membrane"/>
    <property type="evidence" value="ECO:0007669"/>
    <property type="project" value="TreeGrafter"/>
</dbReference>
<feature type="region of interest" description="Disordered" evidence="5">
    <location>
        <begin position="260"/>
        <end position="375"/>
    </location>
</feature>
<reference evidence="8 9" key="1">
    <citation type="journal article" date="2024" name="Proc. Natl. Acad. Sci. U.S.A.">
        <title>The genetic regulatory architecture and epigenomic basis for age-related changes in rattlesnake venom.</title>
        <authorList>
            <person name="Hogan M.P."/>
            <person name="Holding M.L."/>
            <person name="Nystrom G.S."/>
            <person name="Colston T.J."/>
            <person name="Bartlett D.A."/>
            <person name="Mason A.J."/>
            <person name="Ellsworth S.A."/>
            <person name="Rautsaw R.M."/>
            <person name="Lawrence K.C."/>
            <person name="Strickland J.L."/>
            <person name="He B."/>
            <person name="Fraser P."/>
            <person name="Margres M.J."/>
            <person name="Gilbert D.M."/>
            <person name="Gibbs H.L."/>
            <person name="Parkinson C.L."/>
            <person name="Rokyta D.R."/>
        </authorList>
    </citation>
    <scope>NUCLEOTIDE SEQUENCE [LARGE SCALE GENOMIC DNA]</scope>
    <source>
        <strain evidence="8">DRR0105</strain>
    </source>
</reference>
<keyword evidence="6" id="KW-0812">Transmembrane</keyword>
<evidence type="ECO:0000313" key="8">
    <source>
        <dbReference type="EMBL" id="KAK9391363.1"/>
    </source>
</evidence>
<dbReference type="InterPro" id="IPR015631">
    <property type="entry name" value="CD2/SLAM_rcpt"/>
</dbReference>
<feature type="compositionally biased region" description="Polar residues" evidence="5">
    <location>
        <begin position="363"/>
        <end position="375"/>
    </location>
</feature>
<evidence type="ECO:0000256" key="3">
    <source>
        <dbReference type="ARBA" id="ARBA00023136"/>
    </source>
</evidence>
<keyword evidence="6" id="KW-1133">Transmembrane helix</keyword>
<organism evidence="8 9">
    <name type="scientific">Crotalus adamanteus</name>
    <name type="common">Eastern diamondback rattlesnake</name>
    <dbReference type="NCBI Taxonomy" id="8729"/>
    <lineage>
        <taxon>Eukaryota</taxon>
        <taxon>Metazoa</taxon>
        <taxon>Chordata</taxon>
        <taxon>Craniata</taxon>
        <taxon>Vertebrata</taxon>
        <taxon>Euteleostomi</taxon>
        <taxon>Lepidosauria</taxon>
        <taxon>Squamata</taxon>
        <taxon>Bifurcata</taxon>
        <taxon>Unidentata</taxon>
        <taxon>Episquamata</taxon>
        <taxon>Toxicofera</taxon>
        <taxon>Serpentes</taxon>
        <taxon>Colubroidea</taxon>
        <taxon>Viperidae</taxon>
        <taxon>Crotalinae</taxon>
        <taxon>Crotalus</taxon>
    </lineage>
</organism>
<protein>
    <recommendedName>
        <fullName evidence="10">SLAM family member 9-like</fullName>
    </recommendedName>
</protein>
<evidence type="ECO:0000256" key="1">
    <source>
        <dbReference type="ARBA" id="ARBA00004370"/>
    </source>
</evidence>
<keyword evidence="9" id="KW-1185">Reference proteome</keyword>
<feature type="chain" id="PRO_5043564709" description="SLAM family member 9-like" evidence="7">
    <location>
        <begin position="23"/>
        <end position="375"/>
    </location>
</feature>
<dbReference type="EMBL" id="JAOTOJ010000019">
    <property type="protein sequence ID" value="KAK9391363.1"/>
    <property type="molecule type" value="Genomic_DNA"/>
</dbReference>
<evidence type="ECO:0008006" key="10">
    <source>
        <dbReference type="Google" id="ProtNLM"/>
    </source>
</evidence>
<evidence type="ECO:0000313" key="9">
    <source>
        <dbReference type="Proteomes" id="UP001474421"/>
    </source>
</evidence>
<dbReference type="Gene3D" id="2.60.40.10">
    <property type="entry name" value="Immunoglobulins"/>
    <property type="match status" value="2"/>
</dbReference>
<proteinExistence type="predicted"/>
<feature type="compositionally biased region" description="Polar residues" evidence="5">
    <location>
        <begin position="292"/>
        <end position="305"/>
    </location>
</feature>
<comment type="caution">
    <text evidence="8">The sequence shown here is derived from an EMBL/GenBank/DDBJ whole genome shotgun (WGS) entry which is preliminary data.</text>
</comment>
<comment type="subcellular location">
    <subcellularLocation>
        <location evidence="1">Membrane</location>
    </subcellularLocation>
</comment>
<dbReference type="PANTHER" id="PTHR12080">
    <property type="entry name" value="SIGNALING LYMPHOCYTIC ACTIVATION MOLECULE"/>
    <property type="match status" value="1"/>
</dbReference>
<keyword evidence="4" id="KW-0325">Glycoprotein</keyword>